<dbReference type="Gene3D" id="1.10.287.130">
    <property type="match status" value="1"/>
</dbReference>
<protein>
    <recommendedName>
        <fullName evidence="3">histidine kinase</fullName>
        <ecNumber evidence="3">2.7.13.3</ecNumber>
    </recommendedName>
</protein>
<dbReference type="InterPro" id="IPR036097">
    <property type="entry name" value="HisK_dim/P_sf"/>
</dbReference>
<evidence type="ECO:0000256" key="1">
    <source>
        <dbReference type="ARBA" id="ARBA00000085"/>
    </source>
</evidence>
<keyword evidence="8" id="KW-0812">Transmembrane</keyword>
<dbReference type="GO" id="GO:0004721">
    <property type="term" value="F:phosphoprotein phosphatase activity"/>
    <property type="evidence" value="ECO:0007669"/>
    <property type="project" value="TreeGrafter"/>
</dbReference>
<dbReference type="GO" id="GO:0016036">
    <property type="term" value="P:cellular response to phosphate starvation"/>
    <property type="evidence" value="ECO:0007669"/>
    <property type="project" value="TreeGrafter"/>
</dbReference>
<evidence type="ECO:0000256" key="7">
    <source>
        <dbReference type="ARBA" id="ARBA00023012"/>
    </source>
</evidence>
<dbReference type="GO" id="GO:0005886">
    <property type="term" value="C:plasma membrane"/>
    <property type="evidence" value="ECO:0007669"/>
    <property type="project" value="TreeGrafter"/>
</dbReference>
<reference evidence="10 11" key="1">
    <citation type="journal article" date="2014" name="Genome Announc.">
        <title>Draft genome sequences of the altered schaedler flora, a defined bacterial community from gnotobiotic mice.</title>
        <authorList>
            <person name="Wannemuehler M.J."/>
            <person name="Overstreet A.M."/>
            <person name="Ward D.V."/>
            <person name="Phillips G.J."/>
        </authorList>
    </citation>
    <scope>NUCLEOTIDE SEQUENCE [LARGE SCALE GENOMIC DNA]</scope>
    <source>
        <strain evidence="10 11">ASF492</strain>
    </source>
</reference>
<dbReference type="InterPro" id="IPR003661">
    <property type="entry name" value="HisK_dim/P_dom"/>
</dbReference>
<keyword evidence="4" id="KW-0597">Phosphoprotein</keyword>
<dbReference type="EMBL" id="AQFT01000120">
    <property type="protein sequence ID" value="EMZ22608.1"/>
    <property type="molecule type" value="Genomic_DNA"/>
</dbReference>
<dbReference type="PANTHER" id="PTHR45453">
    <property type="entry name" value="PHOSPHATE REGULON SENSOR PROTEIN PHOR"/>
    <property type="match status" value="1"/>
</dbReference>
<evidence type="ECO:0000313" key="10">
    <source>
        <dbReference type="EMBL" id="EMZ22608.1"/>
    </source>
</evidence>
<dbReference type="PANTHER" id="PTHR45453:SF1">
    <property type="entry name" value="PHOSPHATE REGULON SENSOR PROTEIN PHOR"/>
    <property type="match status" value="1"/>
</dbReference>
<proteinExistence type="predicted"/>
<evidence type="ECO:0000256" key="4">
    <source>
        <dbReference type="ARBA" id="ARBA00022553"/>
    </source>
</evidence>
<keyword evidence="8" id="KW-1133">Transmembrane helix</keyword>
<dbReference type="OrthoDB" id="9773956at2"/>
<evidence type="ECO:0000256" key="6">
    <source>
        <dbReference type="ARBA" id="ARBA00022777"/>
    </source>
</evidence>
<dbReference type="SMART" id="SM00388">
    <property type="entry name" value="HisKA"/>
    <property type="match status" value="1"/>
</dbReference>
<dbReference type="InterPro" id="IPR050351">
    <property type="entry name" value="BphY/WalK/GraS-like"/>
</dbReference>
<keyword evidence="6" id="KW-0418">Kinase</keyword>
<sequence length="324" mass="36579">MVWDISGKAGNKVEPEQILVAVSMLFFAASIGVAVYVRKSLVRYTDNFMDSLDAILTGKGSIDFAVGKETLIGKIQIKICRLAEIMEQKSGESRRQREILESMISDISHQVKTPVASLRMYHSLLERDGLDQEKRMEFLHAAERQADKLDFFMNSMIRMSRLETGLIKVRPERNSVYELLAQAVCDAALKAEEKKIGIQVECPQELKAYFDHKWTVEAVFNIVDNGVKYTQPGGKLVISAAKTDFFVRICIQDNGRGIADERIPKIFQRFYREPELADIEGVGLGLYLAREIVMKQGGFLEVRSEKGKGTQMYVNLPIENFAPA</sequence>
<dbReference type="SMART" id="SM00387">
    <property type="entry name" value="HATPase_c"/>
    <property type="match status" value="1"/>
</dbReference>
<dbReference type="AlphaFoldDB" id="N2A834"/>
<dbReference type="EC" id="2.7.13.3" evidence="3"/>
<dbReference type="Pfam" id="PF00512">
    <property type="entry name" value="HisKA"/>
    <property type="match status" value="1"/>
</dbReference>
<feature type="domain" description="Histidine kinase" evidence="9">
    <location>
        <begin position="106"/>
        <end position="320"/>
    </location>
</feature>
<dbReference type="HOGENOM" id="CLU_000445_89_3_9"/>
<comment type="subcellular location">
    <subcellularLocation>
        <location evidence="2">Membrane</location>
    </subcellularLocation>
</comment>
<dbReference type="Gene3D" id="3.30.565.10">
    <property type="entry name" value="Histidine kinase-like ATPase, C-terminal domain"/>
    <property type="match status" value="1"/>
</dbReference>
<dbReference type="GO" id="GO:0000155">
    <property type="term" value="F:phosphorelay sensor kinase activity"/>
    <property type="evidence" value="ECO:0007669"/>
    <property type="project" value="InterPro"/>
</dbReference>
<dbReference type="Proteomes" id="UP000012589">
    <property type="component" value="Unassembled WGS sequence"/>
</dbReference>
<dbReference type="InterPro" id="IPR003594">
    <property type="entry name" value="HATPase_dom"/>
</dbReference>
<organism evidence="10 11">
    <name type="scientific">Eubacterium plexicaudatum ASF492</name>
    <dbReference type="NCBI Taxonomy" id="1235802"/>
    <lineage>
        <taxon>Bacteria</taxon>
        <taxon>Bacillati</taxon>
        <taxon>Bacillota</taxon>
        <taxon>Clostridia</taxon>
        <taxon>Eubacteriales</taxon>
        <taxon>Eubacteriaceae</taxon>
        <taxon>Eubacterium</taxon>
    </lineage>
</organism>
<evidence type="ECO:0000256" key="2">
    <source>
        <dbReference type="ARBA" id="ARBA00004370"/>
    </source>
</evidence>
<dbReference type="CDD" id="cd00075">
    <property type="entry name" value="HATPase"/>
    <property type="match status" value="1"/>
</dbReference>
<feature type="transmembrane region" description="Helical" evidence="8">
    <location>
        <begin position="18"/>
        <end position="37"/>
    </location>
</feature>
<gene>
    <name evidence="10" type="ORF">C823_03989</name>
</gene>
<dbReference type="InterPro" id="IPR004358">
    <property type="entry name" value="Sig_transdc_His_kin-like_C"/>
</dbReference>
<evidence type="ECO:0000256" key="3">
    <source>
        <dbReference type="ARBA" id="ARBA00012438"/>
    </source>
</evidence>
<keyword evidence="5" id="KW-0808">Transferase</keyword>
<name>N2A834_9FIRM</name>
<comment type="caution">
    <text evidence="10">The sequence shown here is derived from an EMBL/GenBank/DDBJ whole genome shotgun (WGS) entry which is preliminary data.</text>
</comment>
<dbReference type="PROSITE" id="PS50109">
    <property type="entry name" value="HIS_KIN"/>
    <property type="match status" value="1"/>
</dbReference>
<comment type="catalytic activity">
    <reaction evidence="1">
        <text>ATP + protein L-histidine = ADP + protein N-phospho-L-histidine.</text>
        <dbReference type="EC" id="2.7.13.3"/>
    </reaction>
</comment>
<keyword evidence="7" id="KW-0902">Two-component regulatory system</keyword>
<evidence type="ECO:0000256" key="5">
    <source>
        <dbReference type="ARBA" id="ARBA00022679"/>
    </source>
</evidence>
<dbReference type="SUPFAM" id="SSF55874">
    <property type="entry name" value="ATPase domain of HSP90 chaperone/DNA topoisomerase II/histidine kinase"/>
    <property type="match status" value="1"/>
</dbReference>
<dbReference type="PATRIC" id="fig|1235802.3.peg.4224"/>
<dbReference type="STRING" id="1235802.C823_03989"/>
<dbReference type="PRINTS" id="PR00344">
    <property type="entry name" value="BCTRLSENSOR"/>
</dbReference>
<evidence type="ECO:0000259" key="9">
    <source>
        <dbReference type="PROSITE" id="PS50109"/>
    </source>
</evidence>
<keyword evidence="8" id="KW-0472">Membrane</keyword>
<evidence type="ECO:0000313" key="11">
    <source>
        <dbReference type="Proteomes" id="UP000012589"/>
    </source>
</evidence>
<evidence type="ECO:0000256" key="8">
    <source>
        <dbReference type="SAM" id="Phobius"/>
    </source>
</evidence>
<accession>N2A834</accession>
<dbReference type="eggNOG" id="COG2205">
    <property type="taxonomic scope" value="Bacteria"/>
</dbReference>
<dbReference type="SUPFAM" id="SSF47384">
    <property type="entry name" value="Homodimeric domain of signal transducing histidine kinase"/>
    <property type="match status" value="1"/>
</dbReference>
<dbReference type="Pfam" id="PF02518">
    <property type="entry name" value="HATPase_c"/>
    <property type="match status" value="1"/>
</dbReference>
<dbReference type="CDD" id="cd00082">
    <property type="entry name" value="HisKA"/>
    <property type="match status" value="1"/>
</dbReference>
<keyword evidence="11" id="KW-1185">Reference proteome</keyword>
<dbReference type="InterPro" id="IPR036890">
    <property type="entry name" value="HATPase_C_sf"/>
</dbReference>
<dbReference type="InterPro" id="IPR005467">
    <property type="entry name" value="His_kinase_dom"/>
</dbReference>